<evidence type="ECO:0000256" key="11">
    <source>
        <dbReference type="SAM" id="MobiDB-lite"/>
    </source>
</evidence>
<keyword evidence="5" id="KW-0963">Cytoplasm</keyword>
<dbReference type="InterPro" id="IPR042815">
    <property type="entry name" value="DRC10"/>
</dbReference>
<evidence type="ECO:0000256" key="2">
    <source>
        <dbReference type="ARBA" id="ARBA00004611"/>
    </source>
</evidence>
<feature type="compositionally biased region" description="Basic and acidic residues" evidence="11">
    <location>
        <begin position="188"/>
        <end position="231"/>
    </location>
</feature>
<dbReference type="AlphaFoldDB" id="A0AAD1XHA4"/>
<protein>
    <recommendedName>
        <fullName evidence="4">Dynein regulatory complex protein 10</fullName>
    </recommendedName>
</protein>
<evidence type="ECO:0000313" key="13">
    <source>
        <dbReference type="Proteomes" id="UP001295684"/>
    </source>
</evidence>
<name>A0AAD1XHA4_EUPCR</name>
<keyword evidence="8" id="KW-0206">Cytoskeleton</keyword>
<evidence type="ECO:0000256" key="8">
    <source>
        <dbReference type="ARBA" id="ARBA00023212"/>
    </source>
</evidence>
<keyword evidence="10" id="KW-0175">Coiled coil</keyword>
<evidence type="ECO:0000256" key="6">
    <source>
        <dbReference type="ARBA" id="ARBA00022846"/>
    </source>
</evidence>
<evidence type="ECO:0000256" key="9">
    <source>
        <dbReference type="ARBA" id="ARBA00023273"/>
    </source>
</evidence>
<accession>A0AAD1XHA4</accession>
<dbReference type="PANTHER" id="PTHR31598">
    <property type="entry name" value="IQ DOMAIN-CONTAINING PROTEIN D"/>
    <property type="match status" value="1"/>
</dbReference>
<keyword evidence="7" id="KW-0969">Cilium</keyword>
<evidence type="ECO:0000256" key="7">
    <source>
        <dbReference type="ARBA" id="ARBA00023069"/>
    </source>
</evidence>
<evidence type="ECO:0000256" key="1">
    <source>
        <dbReference type="ARBA" id="ARBA00003029"/>
    </source>
</evidence>
<evidence type="ECO:0000256" key="5">
    <source>
        <dbReference type="ARBA" id="ARBA00022490"/>
    </source>
</evidence>
<keyword evidence="13" id="KW-1185">Reference proteome</keyword>
<dbReference type="Proteomes" id="UP001295684">
    <property type="component" value="Unassembled WGS sequence"/>
</dbReference>
<reference evidence="12" key="1">
    <citation type="submission" date="2023-07" db="EMBL/GenBank/DDBJ databases">
        <authorList>
            <consortium name="AG Swart"/>
            <person name="Singh M."/>
            <person name="Singh A."/>
            <person name="Seah K."/>
            <person name="Emmerich C."/>
        </authorList>
    </citation>
    <scope>NUCLEOTIDE SEQUENCE</scope>
    <source>
        <strain evidence="12">DP1</strain>
    </source>
</reference>
<evidence type="ECO:0000256" key="4">
    <source>
        <dbReference type="ARBA" id="ARBA00021752"/>
    </source>
</evidence>
<proteinExistence type="inferred from homology"/>
<feature type="coiled-coil region" evidence="10">
    <location>
        <begin position="287"/>
        <end position="338"/>
    </location>
</feature>
<gene>
    <name evidence="12" type="ORF">ECRASSUSDP1_LOCUS14022</name>
</gene>
<dbReference type="EMBL" id="CAMPGE010013988">
    <property type="protein sequence ID" value="CAI2372691.1"/>
    <property type="molecule type" value="Genomic_DNA"/>
</dbReference>
<dbReference type="PANTHER" id="PTHR31598:SF1">
    <property type="entry name" value="DYNEIN REGULATORY COMPLEX PROTEIN 10"/>
    <property type="match status" value="1"/>
</dbReference>
<organism evidence="12 13">
    <name type="scientific">Euplotes crassus</name>
    <dbReference type="NCBI Taxonomy" id="5936"/>
    <lineage>
        <taxon>Eukaryota</taxon>
        <taxon>Sar</taxon>
        <taxon>Alveolata</taxon>
        <taxon>Ciliophora</taxon>
        <taxon>Intramacronucleata</taxon>
        <taxon>Spirotrichea</taxon>
        <taxon>Hypotrichia</taxon>
        <taxon>Euplotida</taxon>
        <taxon>Euplotidae</taxon>
        <taxon>Moneuplotes</taxon>
    </lineage>
</organism>
<feature type="region of interest" description="Disordered" evidence="11">
    <location>
        <begin position="184"/>
        <end position="231"/>
    </location>
</feature>
<comment type="caution">
    <text evidence="12">The sequence shown here is derived from an EMBL/GenBank/DDBJ whole genome shotgun (WGS) entry which is preliminary data.</text>
</comment>
<comment type="similarity">
    <text evidence="3">Belongs to the DRC10 family.</text>
</comment>
<evidence type="ECO:0000256" key="10">
    <source>
        <dbReference type="SAM" id="Coils"/>
    </source>
</evidence>
<keyword evidence="6" id="KW-0282">Flagellum</keyword>
<evidence type="ECO:0000256" key="3">
    <source>
        <dbReference type="ARBA" id="ARBA00009071"/>
    </source>
</evidence>
<keyword evidence="9" id="KW-0966">Cell projection</keyword>
<sequence>MAKPINVEAQRVCKILDDLVEKLEVTSHLTSELFTNIIAQDLSLDQLFSYELKNQLQYHAQLERSFKENNLTIDHKIMPDDDQQMTDEYRATSKKLQKSTSKLIRLILKDKEENLHNLRRLDDHRSTDMADFLNYVTKMRDLWRIKLSTSLEEQNGKDQVVEELTTKNKNLRKRLKEKQTAFANFQQKTDERREQLENERSKLTTERSSEAMKKEKERERIQENKKQHDKKMKELKEKRDQLQNIYTTELANLTKKEDPENEEKLRKDFDRAENNCRDSILNYDKDMEKNHESLNNLKEQYSKVQEELALVENLYRGKLEEKRRKEEEIMKKQKLEQERDQQIGMLDKAAEWIQAHYRGLITRRAYNKKGKKGRKGKKKG</sequence>
<evidence type="ECO:0000313" key="12">
    <source>
        <dbReference type="EMBL" id="CAI2372691.1"/>
    </source>
</evidence>
<dbReference type="PROSITE" id="PS50096">
    <property type="entry name" value="IQ"/>
    <property type="match status" value="1"/>
</dbReference>
<comment type="subcellular location">
    <subcellularLocation>
        <location evidence="2">Cytoplasm</location>
        <location evidence="2">Cytoskeleton</location>
        <location evidence="2">Flagellum axoneme</location>
    </subcellularLocation>
</comment>
<comment type="function">
    <text evidence="1">Component of the nexin-dynein regulatory complex (N-DRC), a key regulator of ciliary/flagellar motility which maintains the alignment and integrity of the distal axoneme and regulates microtubule sliding in motile axonemes.</text>
</comment>